<reference evidence="2" key="2">
    <citation type="journal article" date="2023" name="IMA Fungus">
        <title>Comparative genomic study of the Penicillium genus elucidates a diverse pangenome and 15 lateral gene transfer events.</title>
        <authorList>
            <person name="Petersen C."/>
            <person name="Sorensen T."/>
            <person name="Nielsen M.R."/>
            <person name="Sondergaard T.E."/>
            <person name="Sorensen J.L."/>
            <person name="Fitzpatrick D.A."/>
            <person name="Frisvad J.C."/>
            <person name="Nielsen K.L."/>
        </authorList>
    </citation>
    <scope>NUCLEOTIDE SEQUENCE</scope>
    <source>
        <strain evidence="2">IBT 30069</strain>
    </source>
</reference>
<gene>
    <name evidence="2" type="ORF">N7456_003085</name>
</gene>
<dbReference type="Gene3D" id="3.90.226.10">
    <property type="entry name" value="2-enoyl-CoA Hydratase, Chain A, domain 1"/>
    <property type="match status" value="1"/>
</dbReference>
<dbReference type="SUPFAM" id="SSF52096">
    <property type="entry name" value="ClpP/crotonase"/>
    <property type="match status" value="1"/>
</dbReference>
<proteinExistence type="inferred from homology"/>
<dbReference type="EMBL" id="JAPQKH010000003">
    <property type="protein sequence ID" value="KAJ5106410.1"/>
    <property type="molecule type" value="Genomic_DNA"/>
</dbReference>
<dbReference type="AlphaFoldDB" id="A0A9W9KH78"/>
<protein>
    <recommendedName>
        <fullName evidence="4">Enoyl-CoA hydratase</fullName>
    </recommendedName>
</protein>
<keyword evidence="3" id="KW-1185">Reference proteome</keyword>
<dbReference type="OrthoDB" id="410701at2759"/>
<evidence type="ECO:0008006" key="4">
    <source>
        <dbReference type="Google" id="ProtNLM"/>
    </source>
</evidence>
<accession>A0A9W9KH78</accession>
<comment type="similarity">
    <text evidence="1">Belongs to the enoyl-CoA hydratase/isomerase family.</text>
</comment>
<name>A0A9W9KH78_9EURO</name>
<dbReference type="InterPro" id="IPR029045">
    <property type="entry name" value="ClpP/crotonase-like_dom_sf"/>
</dbReference>
<dbReference type="PANTHER" id="PTHR11941:SF171">
    <property type="entry name" value="SD19268P"/>
    <property type="match status" value="1"/>
</dbReference>
<dbReference type="InterPro" id="IPR001753">
    <property type="entry name" value="Enoyl-CoA_hydra/iso"/>
</dbReference>
<dbReference type="Proteomes" id="UP001149165">
    <property type="component" value="Unassembled WGS sequence"/>
</dbReference>
<dbReference type="NCBIfam" id="NF004795">
    <property type="entry name" value="PRK06143.1"/>
    <property type="match status" value="1"/>
</dbReference>
<reference evidence="2" key="1">
    <citation type="submission" date="2022-11" db="EMBL/GenBank/DDBJ databases">
        <authorList>
            <person name="Petersen C."/>
        </authorList>
    </citation>
    <scope>NUCLEOTIDE SEQUENCE</scope>
    <source>
        <strain evidence="2">IBT 30069</strain>
    </source>
</reference>
<evidence type="ECO:0000256" key="1">
    <source>
        <dbReference type="ARBA" id="ARBA00005254"/>
    </source>
</evidence>
<evidence type="ECO:0000313" key="3">
    <source>
        <dbReference type="Proteomes" id="UP001149165"/>
    </source>
</evidence>
<evidence type="ECO:0000313" key="2">
    <source>
        <dbReference type="EMBL" id="KAJ5106410.1"/>
    </source>
</evidence>
<comment type="caution">
    <text evidence="2">The sequence shown here is derived from an EMBL/GenBank/DDBJ whole genome shotgun (WGS) entry which is preliminary data.</text>
</comment>
<dbReference type="CDD" id="cd06558">
    <property type="entry name" value="crotonase-like"/>
    <property type="match status" value="1"/>
</dbReference>
<dbReference type="PANTHER" id="PTHR11941">
    <property type="entry name" value="ENOYL-COA HYDRATASE-RELATED"/>
    <property type="match status" value="1"/>
</dbReference>
<organism evidence="2 3">
    <name type="scientific">Penicillium angulare</name>
    <dbReference type="NCBI Taxonomy" id="116970"/>
    <lineage>
        <taxon>Eukaryota</taxon>
        <taxon>Fungi</taxon>
        <taxon>Dikarya</taxon>
        <taxon>Ascomycota</taxon>
        <taxon>Pezizomycotina</taxon>
        <taxon>Eurotiomycetes</taxon>
        <taxon>Eurotiomycetidae</taxon>
        <taxon>Eurotiales</taxon>
        <taxon>Aspergillaceae</taxon>
        <taxon>Penicillium</taxon>
    </lineage>
</organism>
<dbReference type="Pfam" id="PF00378">
    <property type="entry name" value="ECH_1"/>
    <property type="match status" value="1"/>
</dbReference>
<sequence>MATSPATIITNIARRRTGTIAHITISRQNKLNALNTPLLEKLPRTIKESTFRNPDLLGIVLTGAGSKAFVGGADIAEMAALNSPASAQTFISKVHEACDSVRQCPVPVVARVNGYALGAGLELAASCDFRIAGSNAVFGMPEVKIGIPSVVEAALLPGLIGWGRTRQLLMLGENIDAHEALRWGLVEKVTEPDDLDDGVEAWLRQLENNGPLAVRKQKTLMRTWENVSMDEAIRAGIGAFGDAFVAAEGEKTEPARMMEAFFKSKKGAK</sequence>
<dbReference type="GO" id="GO:0006635">
    <property type="term" value="P:fatty acid beta-oxidation"/>
    <property type="evidence" value="ECO:0007669"/>
    <property type="project" value="TreeGrafter"/>
</dbReference>